<gene>
    <name evidence="1" type="ORF">O6H91_17G006000</name>
</gene>
<organism evidence="1 2">
    <name type="scientific">Diphasiastrum complanatum</name>
    <name type="common">Issler's clubmoss</name>
    <name type="synonym">Lycopodium complanatum</name>
    <dbReference type="NCBI Taxonomy" id="34168"/>
    <lineage>
        <taxon>Eukaryota</taxon>
        <taxon>Viridiplantae</taxon>
        <taxon>Streptophyta</taxon>
        <taxon>Embryophyta</taxon>
        <taxon>Tracheophyta</taxon>
        <taxon>Lycopodiopsida</taxon>
        <taxon>Lycopodiales</taxon>
        <taxon>Lycopodiaceae</taxon>
        <taxon>Lycopodioideae</taxon>
        <taxon>Diphasiastrum</taxon>
    </lineage>
</organism>
<name>A0ACC2B3U4_DIPCM</name>
<keyword evidence="2" id="KW-1185">Reference proteome</keyword>
<evidence type="ECO:0000313" key="2">
    <source>
        <dbReference type="Proteomes" id="UP001162992"/>
    </source>
</evidence>
<comment type="caution">
    <text evidence="1">The sequence shown here is derived from an EMBL/GenBank/DDBJ whole genome shotgun (WGS) entry which is preliminary data.</text>
</comment>
<evidence type="ECO:0000313" key="1">
    <source>
        <dbReference type="EMBL" id="KAJ7524448.1"/>
    </source>
</evidence>
<protein>
    <submittedName>
        <fullName evidence="1">Uncharacterized protein</fullName>
    </submittedName>
</protein>
<dbReference type="Proteomes" id="UP001162992">
    <property type="component" value="Chromosome 17"/>
</dbReference>
<dbReference type="EMBL" id="CM055108">
    <property type="protein sequence ID" value="KAJ7524448.1"/>
    <property type="molecule type" value="Genomic_DNA"/>
</dbReference>
<accession>A0ACC2B3U4</accession>
<sequence length="190" mass="19367">MSHEQSSQQDRGLFGLFGGKKDEHPQQHGTTGYNTADQGHGGHVPSGTGYGTGPVDQGAEYNVAPGQGGHTTGTEYSTGTGTGYGGSYGSDTGYGTAAGVGQVGHTPDTGYKTAGAGYTPGAPHTTHPGGEEKKHGLLGKLHKSGGSSSSSSSDEEAGEGKERRKKGGIKEKIKSVLPGHKKEEDPTRLM</sequence>
<proteinExistence type="predicted"/>
<reference evidence="2" key="1">
    <citation type="journal article" date="2024" name="Proc. Natl. Acad. Sci. U.S.A.">
        <title>Extraordinary preservation of gene collinearity over three hundred million years revealed in homosporous lycophytes.</title>
        <authorList>
            <person name="Li C."/>
            <person name="Wickell D."/>
            <person name="Kuo L.Y."/>
            <person name="Chen X."/>
            <person name="Nie B."/>
            <person name="Liao X."/>
            <person name="Peng D."/>
            <person name="Ji J."/>
            <person name="Jenkins J."/>
            <person name="Williams M."/>
            <person name="Shu S."/>
            <person name="Plott C."/>
            <person name="Barry K."/>
            <person name="Rajasekar S."/>
            <person name="Grimwood J."/>
            <person name="Han X."/>
            <person name="Sun S."/>
            <person name="Hou Z."/>
            <person name="He W."/>
            <person name="Dai G."/>
            <person name="Sun C."/>
            <person name="Schmutz J."/>
            <person name="Leebens-Mack J.H."/>
            <person name="Li F.W."/>
            <person name="Wang L."/>
        </authorList>
    </citation>
    <scope>NUCLEOTIDE SEQUENCE [LARGE SCALE GENOMIC DNA]</scope>
    <source>
        <strain evidence="2">cv. PW_Plant_1</strain>
    </source>
</reference>